<evidence type="ECO:0000313" key="1">
    <source>
        <dbReference type="EMBL" id="EWS74576.1"/>
    </source>
</evidence>
<proteinExistence type="predicted"/>
<dbReference type="RefSeq" id="XP_012652877.1">
    <property type="nucleotide sequence ID" value="XM_012797423.1"/>
</dbReference>
<dbReference type="AlphaFoldDB" id="W7XIE8"/>
<protein>
    <submittedName>
        <fullName evidence="1">Uncharacterized protein</fullName>
    </submittedName>
</protein>
<reference evidence="2" key="1">
    <citation type="journal article" date="2006" name="PLoS Biol.">
        <title>Macronuclear genome sequence of the ciliate Tetrahymena thermophila, a model eukaryote.</title>
        <authorList>
            <person name="Eisen J.A."/>
            <person name="Coyne R.S."/>
            <person name="Wu M."/>
            <person name="Wu D."/>
            <person name="Thiagarajan M."/>
            <person name="Wortman J.R."/>
            <person name="Badger J.H."/>
            <person name="Ren Q."/>
            <person name="Amedeo P."/>
            <person name="Jones K.M."/>
            <person name="Tallon L.J."/>
            <person name="Delcher A.L."/>
            <person name="Salzberg S.L."/>
            <person name="Silva J.C."/>
            <person name="Haas B.J."/>
            <person name="Majoros W.H."/>
            <person name="Farzad M."/>
            <person name="Carlton J.M."/>
            <person name="Smith R.K. Jr."/>
            <person name="Garg J."/>
            <person name="Pearlman R.E."/>
            <person name="Karrer K.M."/>
            <person name="Sun L."/>
            <person name="Manning G."/>
            <person name="Elde N.C."/>
            <person name="Turkewitz A.P."/>
            <person name="Asai D.J."/>
            <person name="Wilkes D.E."/>
            <person name="Wang Y."/>
            <person name="Cai H."/>
            <person name="Collins K."/>
            <person name="Stewart B.A."/>
            <person name="Lee S.R."/>
            <person name="Wilamowska K."/>
            <person name="Weinberg Z."/>
            <person name="Ruzzo W.L."/>
            <person name="Wloga D."/>
            <person name="Gaertig J."/>
            <person name="Frankel J."/>
            <person name="Tsao C.-C."/>
            <person name="Gorovsky M.A."/>
            <person name="Keeling P.J."/>
            <person name="Waller R.F."/>
            <person name="Patron N.J."/>
            <person name="Cherry J.M."/>
            <person name="Stover N.A."/>
            <person name="Krieger C.J."/>
            <person name="del Toro C."/>
            <person name="Ryder H.F."/>
            <person name="Williamson S.C."/>
            <person name="Barbeau R.A."/>
            <person name="Hamilton E.P."/>
            <person name="Orias E."/>
        </authorList>
    </citation>
    <scope>NUCLEOTIDE SEQUENCE [LARGE SCALE GENOMIC DNA]</scope>
    <source>
        <strain evidence="2">SB210</strain>
    </source>
</reference>
<dbReference type="GeneID" id="24440133"/>
<sequence length="73" mass="8413">MDVLRCYQGVFGDLNTFSLLPNKGWLLFMDYFCSANYIMGKNNICQILNSLHVNAAYFFKLTENGSFRITLIC</sequence>
<keyword evidence="2" id="KW-1185">Reference proteome</keyword>
<dbReference type="KEGG" id="tet:TTHERM_000672188"/>
<accession>W7XIE8</accession>
<dbReference type="Proteomes" id="UP000009168">
    <property type="component" value="Unassembled WGS sequence"/>
</dbReference>
<dbReference type="InParanoid" id="W7XIE8"/>
<gene>
    <name evidence="1" type="ORF">TTHERM_000672188</name>
</gene>
<evidence type="ECO:0000313" key="2">
    <source>
        <dbReference type="Proteomes" id="UP000009168"/>
    </source>
</evidence>
<dbReference type="EMBL" id="GG662711">
    <property type="protein sequence ID" value="EWS74576.1"/>
    <property type="molecule type" value="Genomic_DNA"/>
</dbReference>
<organism evidence="1 2">
    <name type="scientific">Tetrahymena thermophila (strain SB210)</name>
    <dbReference type="NCBI Taxonomy" id="312017"/>
    <lineage>
        <taxon>Eukaryota</taxon>
        <taxon>Sar</taxon>
        <taxon>Alveolata</taxon>
        <taxon>Ciliophora</taxon>
        <taxon>Intramacronucleata</taxon>
        <taxon>Oligohymenophorea</taxon>
        <taxon>Hymenostomatida</taxon>
        <taxon>Tetrahymenina</taxon>
        <taxon>Tetrahymenidae</taxon>
        <taxon>Tetrahymena</taxon>
    </lineage>
</organism>
<name>W7XIE8_TETTS</name>